<proteinExistence type="predicted"/>
<dbReference type="Gramene" id="AUR62043322-RA">
    <property type="protein sequence ID" value="AUR62043322-RA:cds"/>
    <property type="gene ID" value="AUR62043322"/>
</dbReference>
<keyword evidence="3" id="KW-0560">Oxidoreductase</keyword>
<keyword evidence="5" id="KW-0503">Monooxygenase</keyword>
<dbReference type="PANTHER" id="PTHR47947">
    <property type="entry name" value="CYTOCHROME P450 82C3-RELATED"/>
    <property type="match status" value="1"/>
</dbReference>
<keyword evidence="1 6" id="KW-0349">Heme</keyword>
<dbReference type="InterPro" id="IPR001128">
    <property type="entry name" value="Cyt_P450"/>
</dbReference>
<reference evidence="8" key="1">
    <citation type="journal article" date="2017" name="Nature">
        <title>The genome of Chenopodium quinoa.</title>
        <authorList>
            <person name="Jarvis D.E."/>
            <person name="Ho Y.S."/>
            <person name="Lightfoot D.J."/>
            <person name="Schmoeckel S.M."/>
            <person name="Li B."/>
            <person name="Borm T.J.A."/>
            <person name="Ohyanagi H."/>
            <person name="Mineta K."/>
            <person name="Michell C.T."/>
            <person name="Saber N."/>
            <person name="Kharbatia N.M."/>
            <person name="Rupper R.R."/>
            <person name="Sharp A.R."/>
            <person name="Dally N."/>
            <person name="Boughton B.A."/>
            <person name="Woo Y.H."/>
            <person name="Gao G."/>
            <person name="Schijlen E.G.W.M."/>
            <person name="Guo X."/>
            <person name="Momin A.A."/>
            <person name="Negrao S."/>
            <person name="Al-Babili S."/>
            <person name="Gehring C."/>
            <person name="Roessner U."/>
            <person name="Jung C."/>
            <person name="Murphy K."/>
            <person name="Arold S.T."/>
            <person name="Gojobori T."/>
            <person name="van der Linden C.G."/>
            <person name="van Loo E.N."/>
            <person name="Jellen E.N."/>
            <person name="Maughan P.J."/>
            <person name="Tester M."/>
        </authorList>
    </citation>
    <scope>NUCLEOTIDE SEQUENCE [LARGE SCALE GENOMIC DNA]</scope>
    <source>
        <strain evidence="8">cv. PI 614886</strain>
    </source>
</reference>
<dbReference type="PRINTS" id="PR00385">
    <property type="entry name" value="P450"/>
</dbReference>
<evidence type="ECO:0000256" key="2">
    <source>
        <dbReference type="ARBA" id="ARBA00022723"/>
    </source>
</evidence>
<dbReference type="GO" id="GO:0020037">
    <property type="term" value="F:heme binding"/>
    <property type="evidence" value="ECO:0007669"/>
    <property type="project" value="InterPro"/>
</dbReference>
<evidence type="ECO:0000313" key="8">
    <source>
        <dbReference type="EnsemblPlants" id="AUR62043322-RA:cds"/>
    </source>
</evidence>
<keyword evidence="7" id="KW-0472">Membrane</keyword>
<keyword evidence="7" id="KW-1133">Transmembrane helix</keyword>
<keyword evidence="9" id="KW-1185">Reference proteome</keyword>
<keyword evidence="4 6" id="KW-0408">Iron</keyword>
<name>A0A803NB94_CHEQI</name>
<accession>A0A803NB94</accession>
<evidence type="ECO:0008006" key="10">
    <source>
        <dbReference type="Google" id="ProtNLM"/>
    </source>
</evidence>
<dbReference type="PANTHER" id="PTHR47947:SF19">
    <property type="entry name" value="CYTOCHROME P450 82C3-RELATED"/>
    <property type="match status" value="1"/>
</dbReference>
<keyword evidence="7" id="KW-0812">Transmembrane</keyword>
<keyword evidence="2 6" id="KW-0479">Metal-binding</keyword>
<feature type="transmembrane region" description="Helical" evidence="7">
    <location>
        <begin position="12"/>
        <end position="31"/>
    </location>
</feature>
<dbReference type="Pfam" id="PF00067">
    <property type="entry name" value="p450"/>
    <property type="match status" value="2"/>
</dbReference>
<evidence type="ECO:0000256" key="4">
    <source>
        <dbReference type="ARBA" id="ARBA00023004"/>
    </source>
</evidence>
<dbReference type="Proteomes" id="UP000596660">
    <property type="component" value="Unplaced"/>
</dbReference>
<dbReference type="InterPro" id="IPR036396">
    <property type="entry name" value="Cyt_P450_sf"/>
</dbReference>
<dbReference type="GO" id="GO:0005506">
    <property type="term" value="F:iron ion binding"/>
    <property type="evidence" value="ECO:0007669"/>
    <property type="project" value="InterPro"/>
</dbReference>
<feature type="binding site" description="axial binding residue" evidence="6">
    <location>
        <position position="644"/>
    </location>
    <ligand>
        <name>heme</name>
        <dbReference type="ChEBI" id="CHEBI:30413"/>
    </ligand>
    <ligandPart>
        <name>Fe</name>
        <dbReference type="ChEBI" id="CHEBI:18248"/>
    </ligandPart>
</feature>
<protein>
    <recommendedName>
        <fullName evidence="10">Cytochrome P450</fullName>
    </recommendedName>
</protein>
<evidence type="ECO:0000256" key="7">
    <source>
        <dbReference type="SAM" id="Phobius"/>
    </source>
</evidence>
<dbReference type="AlphaFoldDB" id="A0A803NB94"/>
<dbReference type="InterPro" id="IPR050651">
    <property type="entry name" value="Plant_Cytochrome_P450_Monoox"/>
</dbReference>
<evidence type="ECO:0000256" key="5">
    <source>
        <dbReference type="ARBA" id="ARBA00023033"/>
    </source>
</evidence>
<evidence type="ECO:0000256" key="3">
    <source>
        <dbReference type="ARBA" id="ARBA00023002"/>
    </source>
</evidence>
<reference evidence="8" key="2">
    <citation type="submission" date="2021-03" db="UniProtKB">
        <authorList>
            <consortium name="EnsemblPlants"/>
        </authorList>
    </citation>
    <scope>IDENTIFICATION</scope>
</reference>
<sequence length="705" mass="80841">MQMEVKFGLPIQFSAEAASLLALILFLYCLFRRKQKADTNGKLPQPSSSWPLIGHLHLMKGLPHIVLGKLADIYGPIFMIKLGVQRALVVSTAEMAKECLGGTNDKVFLNRPQTIFVEHLAYNGAMLGFSQYGQYWREIRKITTIELLSNHRVEMFKKCQGLRGKISHEESMKECYQGEEYNNCVKVFRDFFELAAVFVPADALPFLRWFDIGGYEKKMKKVAKEIDHIAQRWLDERKNRGSSKEAQGKLDFMDVMLGIFETGHEMASKFETDTIVKATCTIWDNVFPKYSRQKDLLADSTKPFGIVVTSTMVKYFNGKINLNTSASTKIYIELQISEVDELKSLWSEKLDNATIGKLEIQKKRYFNEWLLAMGDERLETKSEDHEVERTWIEIPYEYLADVGVSELHKIVEATYPDFELRRSDNNYLKERAILTPLNETTDTKNEYMMSLLPIEERTYKSCDEVCLSSTECDQQFSEYPTEYLNSLKLPGLPHHELKLKECLVTGYSDSDYAADVDTRRSVTGYVFTLGAELDIVVGKERQVEESDLKNLVYMQAVLKEAMRLYPAVLLSVPREDITDCTVSGYSIPAGTQLFVNLYKIQRDPQVWENSLNFHPERFLTSHKDYDVRGQNFELMPFVSGRRICPGISFALAVIQFTLASLLHGFDISIPSDEPVDMTEGFGITNLKVTPLEVILRHRQPKNLYN</sequence>
<evidence type="ECO:0000256" key="6">
    <source>
        <dbReference type="PIRSR" id="PIRSR602401-1"/>
    </source>
</evidence>
<dbReference type="GO" id="GO:0016705">
    <property type="term" value="F:oxidoreductase activity, acting on paired donors, with incorporation or reduction of molecular oxygen"/>
    <property type="evidence" value="ECO:0007669"/>
    <property type="project" value="InterPro"/>
</dbReference>
<comment type="cofactor">
    <cofactor evidence="6">
        <name>heme</name>
        <dbReference type="ChEBI" id="CHEBI:30413"/>
    </cofactor>
</comment>
<dbReference type="EnsemblPlants" id="AUR62043322-RA">
    <property type="protein sequence ID" value="AUR62043322-RA:cds"/>
    <property type="gene ID" value="AUR62043322"/>
</dbReference>
<dbReference type="SUPFAM" id="SSF48264">
    <property type="entry name" value="Cytochrome P450"/>
    <property type="match status" value="2"/>
</dbReference>
<dbReference type="PRINTS" id="PR00463">
    <property type="entry name" value="EP450I"/>
</dbReference>
<evidence type="ECO:0000256" key="1">
    <source>
        <dbReference type="ARBA" id="ARBA00022617"/>
    </source>
</evidence>
<dbReference type="Gene3D" id="1.10.630.10">
    <property type="entry name" value="Cytochrome P450"/>
    <property type="match status" value="2"/>
</dbReference>
<evidence type="ECO:0000313" key="9">
    <source>
        <dbReference type="Proteomes" id="UP000596660"/>
    </source>
</evidence>
<organism evidence="8 9">
    <name type="scientific">Chenopodium quinoa</name>
    <name type="common">Quinoa</name>
    <dbReference type="NCBI Taxonomy" id="63459"/>
    <lineage>
        <taxon>Eukaryota</taxon>
        <taxon>Viridiplantae</taxon>
        <taxon>Streptophyta</taxon>
        <taxon>Embryophyta</taxon>
        <taxon>Tracheophyta</taxon>
        <taxon>Spermatophyta</taxon>
        <taxon>Magnoliopsida</taxon>
        <taxon>eudicotyledons</taxon>
        <taxon>Gunneridae</taxon>
        <taxon>Pentapetalae</taxon>
        <taxon>Caryophyllales</taxon>
        <taxon>Chenopodiaceae</taxon>
        <taxon>Chenopodioideae</taxon>
        <taxon>Atripliceae</taxon>
        <taxon>Chenopodium</taxon>
    </lineage>
</organism>
<dbReference type="InterPro" id="IPR002401">
    <property type="entry name" value="Cyt_P450_E_grp-I"/>
</dbReference>
<dbReference type="GO" id="GO:0004497">
    <property type="term" value="F:monooxygenase activity"/>
    <property type="evidence" value="ECO:0007669"/>
    <property type="project" value="UniProtKB-KW"/>
</dbReference>